<comment type="caution">
    <text evidence="21">The sequence shown here is derived from an EMBL/GenBank/DDBJ whole genome shotgun (WGS) entry which is preliminary data.</text>
</comment>
<dbReference type="InterPro" id="IPR036890">
    <property type="entry name" value="HATPase_C_sf"/>
</dbReference>
<dbReference type="SUPFAM" id="SSF158472">
    <property type="entry name" value="HAMP domain-like"/>
    <property type="match status" value="1"/>
</dbReference>
<evidence type="ECO:0000256" key="2">
    <source>
        <dbReference type="ARBA" id="ARBA00004141"/>
    </source>
</evidence>
<dbReference type="InterPro" id="IPR003661">
    <property type="entry name" value="HisK_dim/P_dom"/>
</dbReference>
<feature type="domain" description="PAC" evidence="19">
    <location>
        <begin position="316"/>
        <end position="369"/>
    </location>
</feature>
<evidence type="ECO:0000259" key="18">
    <source>
        <dbReference type="PROSITE" id="PS50112"/>
    </source>
</evidence>
<keyword evidence="9" id="KW-0547">Nucleotide-binding</keyword>
<dbReference type="PANTHER" id="PTHR42878">
    <property type="entry name" value="TWO-COMPONENT HISTIDINE KINASE"/>
    <property type="match status" value="1"/>
</dbReference>
<evidence type="ECO:0000256" key="12">
    <source>
        <dbReference type="ARBA" id="ARBA00022989"/>
    </source>
</evidence>
<evidence type="ECO:0000259" key="17">
    <source>
        <dbReference type="PROSITE" id="PS50109"/>
    </source>
</evidence>
<feature type="domain" description="HAMP" evidence="20">
    <location>
        <begin position="198"/>
        <end position="250"/>
    </location>
</feature>
<reference evidence="21" key="2">
    <citation type="journal article" date="2021" name="PeerJ">
        <title>Extensive microbial diversity within the chicken gut microbiome revealed by metagenomics and culture.</title>
        <authorList>
            <person name="Gilroy R."/>
            <person name="Ravi A."/>
            <person name="Getino M."/>
            <person name="Pursley I."/>
            <person name="Horton D.L."/>
            <person name="Alikhan N.F."/>
            <person name="Baker D."/>
            <person name="Gharbi K."/>
            <person name="Hall N."/>
            <person name="Watson M."/>
            <person name="Adriaenssens E.M."/>
            <person name="Foster-Nyarko E."/>
            <person name="Jarju S."/>
            <person name="Secka A."/>
            <person name="Antonio M."/>
            <person name="Oren A."/>
            <person name="Chaudhuri R.R."/>
            <person name="La Ragione R."/>
            <person name="Hildebrand F."/>
            <person name="Pallen M.J."/>
        </authorList>
    </citation>
    <scope>NUCLEOTIDE SEQUENCE</scope>
    <source>
        <strain evidence="21">ChiGjej2B2-16831</strain>
    </source>
</reference>
<dbReference type="InterPro" id="IPR005467">
    <property type="entry name" value="His_kinase_dom"/>
</dbReference>
<keyword evidence="8 16" id="KW-0812">Transmembrane</keyword>
<proteinExistence type="predicted"/>
<organism evidence="21 22">
    <name type="scientific">Candidatus Aphodomorpha intestinavium</name>
    <dbReference type="NCBI Taxonomy" id="2840672"/>
    <lineage>
        <taxon>Bacteria</taxon>
        <taxon>Bacillati</taxon>
        <taxon>Bacillota</taxon>
        <taxon>Clostridia</taxon>
        <taxon>Eubacteriales</taxon>
        <taxon>Candidatus Aphodomorpha</taxon>
    </lineage>
</organism>
<feature type="transmembrane region" description="Helical" evidence="16">
    <location>
        <begin position="174"/>
        <end position="195"/>
    </location>
</feature>
<evidence type="ECO:0000256" key="5">
    <source>
        <dbReference type="ARBA" id="ARBA00022475"/>
    </source>
</evidence>
<feature type="transmembrane region" description="Helical" evidence="16">
    <location>
        <begin position="12"/>
        <end position="34"/>
    </location>
</feature>
<dbReference type="Gene3D" id="1.10.287.130">
    <property type="match status" value="1"/>
</dbReference>
<dbReference type="PROSITE" id="PS50112">
    <property type="entry name" value="PAS"/>
    <property type="match status" value="1"/>
</dbReference>
<keyword evidence="10" id="KW-0418">Kinase</keyword>
<evidence type="ECO:0000259" key="19">
    <source>
        <dbReference type="PROSITE" id="PS50113"/>
    </source>
</evidence>
<dbReference type="SUPFAM" id="SSF55785">
    <property type="entry name" value="PYP-like sensor domain (PAS domain)"/>
    <property type="match status" value="1"/>
</dbReference>
<dbReference type="SUPFAM" id="SSF47384">
    <property type="entry name" value="Homodimeric domain of signal transducing histidine kinase"/>
    <property type="match status" value="1"/>
</dbReference>
<evidence type="ECO:0000259" key="20">
    <source>
        <dbReference type="PROSITE" id="PS50885"/>
    </source>
</evidence>
<dbReference type="SMART" id="SM00304">
    <property type="entry name" value="HAMP"/>
    <property type="match status" value="1"/>
</dbReference>
<dbReference type="InterPro" id="IPR035965">
    <property type="entry name" value="PAS-like_dom_sf"/>
</dbReference>
<evidence type="ECO:0000256" key="11">
    <source>
        <dbReference type="ARBA" id="ARBA00022840"/>
    </source>
</evidence>
<dbReference type="FunFam" id="1.10.287.130:FF:000008">
    <property type="entry name" value="Two-component sensor histidine kinase"/>
    <property type="match status" value="1"/>
</dbReference>
<feature type="region of interest" description="Disordered" evidence="15">
    <location>
        <begin position="602"/>
        <end position="640"/>
    </location>
</feature>
<evidence type="ECO:0000256" key="1">
    <source>
        <dbReference type="ARBA" id="ARBA00000085"/>
    </source>
</evidence>
<dbReference type="Pfam" id="PF00672">
    <property type="entry name" value="HAMP"/>
    <property type="match status" value="1"/>
</dbReference>
<dbReference type="Gene3D" id="3.30.450.20">
    <property type="entry name" value="PAS domain"/>
    <property type="match status" value="1"/>
</dbReference>
<dbReference type="PRINTS" id="PR00344">
    <property type="entry name" value="BCTRLSENSOR"/>
</dbReference>
<evidence type="ECO:0000256" key="16">
    <source>
        <dbReference type="SAM" id="Phobius"/>
    </source>
</evidence>
<evidence type="ECO:0000256" key="7">
    <source>
        <dbReference type="ARBA" id="ARBA00022679"/>
    </source>
</evidence>
<evidence type="ECO:0000256" key="4">
    <source>
        <dbReference type="ARBA" id="ARBA00012438"/>
    </source>
</evidence>
<dbReference type="InterPro" id="IPR003594">
    <property type="entry name" value="HATPase_dom"/>
</dbReference>
<evidence type="ECO:0000256" key="8">
    <source>
        <dbReference type="ARBA" id="ARBA00022692"/>
    </source>
</evidence>
<comment type="subcellular location">
    <subcellularLocation>
        <location evidence="3">Cell membrane</location>
    </subcellularLocation>
    <subcellularLocation>
        <location evidence="2">Membrane</location>
        <topology evidence="2">Multi-pass membrane protein</topology>
    </subcellularLocation>
</comment>
<name>A0A9D1N4G3_9FIRM</name>
<dbReference type="GO" id="GO:0030295">
    <property type="term" value="F:protein kinase activator activity"/>
    <property type="evidence" value="ECO:0007669"/>
    <property type="project" value="TreeGrafter"/>
</dbReference>
<dbReference type="CDD" id="cd00075">
    <property type="entry name" value="HATPase"/>
    <property type="match status" value="1"/>
</dbReference>
<evidence type="ECO:0000256" key="15">
    <source>
        <dbReference type="SAM" id="MobiDB-lite"/>
    </source>
</evidence>
<dbReference type="CDD" id="cd00082">
    <property type="entry name" value="HisKA"/>
    <property type="match status" value="1"/>
</dbReference>
<dbReference type="GO" id="GO:0000155">
    <property type="term" value="F:phosphorelay sensor kinase activity"/>
    <property type="evidence" value="ECO:0007669"/>
    <property type="project" value="InterPro"/>
</dbReference>
<protein>
    <recommendedName>
        <fullName evidence="4">histidine kinase</fullName>
        <ecNumber evidence="4">2.7.13.3</ecNumber>
    </recommendedName>
</protein>
<keyword evidence="7" id="KW-0808">Transferase</keyword>
<accession>A0A9D1N4G3</accession>
<dbReference type="InterPro" id="IPR000014">
    <property type="entry name" value="PAS"/>
</dbReference>
<feature type="domain" description="PAS" evidence="18">
    <location>
        <begin position="255"/>
        <end position="291"/>
    </location>
</feature>
<dbReference type="InterPro" id="IPR050351">
    <property type="entry name" value="BphY/WalK/GraS-like"/>
</dbReference>
<dbReference type="GO" id="GO:0007234">
    <property type="term" value="P:osmosensory signaling via phosphorelay pathway"/>
    <property type="evidence" value="ECO:0007669"/>
    <property type="project" value="TreeGrafter"/>
</dbReference>
<dbReference type="PROSITE" id="PS50113">
    <property type="entry name" value="PAC"/>
    <property type="match status" value="1"/>
</dbReference>
<evidence type="ECO:0000256" key="13">
    <source>
        <dbReference type="ARBA" id="ARBA00023012"/>
    </source>
</evidence>
<comment type="catalytic activity">
    <reaction evidence="1">
        <text>ATP + protein L-histidine = ADP + protein N-phospho-L-histidine.</text>
        <dbReference type="EC" id="2.7.13.3"/>
    </reaction>
</comment>
<dbReference type="Pfam" id="PF00512">
    <property type="entry name" value="HisKA"/>
    <property type="match status" value="1"/>
</dbReference>
<dbReference type="CDD" id="cd06225">
    <property type="entry name" value="HAMP"/>
    <property type="match status" value="1"/>
</dbReference>
<gene>
    <name evidence="21" type="ORF">IAD24_06015</name>
</gene>
<evidence type="ECO:0000313" key="21">
    <source>
        <dbReference type="EMBL" id="HIU94700.1"/>
    </source>
</evidence>
<evidence type="ECO:0000256" key="9">
    <source>
        <dbReference type="ARBA" id="ARBA00022741"/>
    </source>
</evidence>
<dbReference type="SUPFAM" id="SSF55874">
    <property type="entry name" value="ATPase domain of HSP90 chaperone/DNA topoisomerase II/histidine kinase"/>
    <property type="match status" value="1"/>
</dbReference>
<dbReference type="InterPro" id="IPR000700">
    <property type="entry name" value="PAS-assoc_C"/>
</dbReference>
<dbReference type="GO" id="GO:0005886">
    <property type="term" value="C:plasma membrane"/>
    <property type="evidence" value="ECO:0007669"/>
    <property type="project" value="UniProtKB-SubCell"/>
</dbReference>
<dbReference type="GO" id="GO:0005524">
    <property type="term" value="F:ATP binding"/>
    <property type="evidence" value="ECO:0007669"/>
    <property type="project" value="UniProtKB-KW"/>
</dbReference>
<keyword evidence="6" id="KW-0597">Phosphoprotein</keyword>
<dbReference type="FunFam" id="3.30.565.10:FF:000006">
    <property type="entry name" value="Sensor histidine kinase WalK"/>
    <property type="match status" value="1"/>
</dbReference>
<dbReference type="EMBL" id="DVNZ01000190">
    <property type="protein sequence ID" value="HIU94700.1"/>
    <property type="molecule type" value="Genomic_DNA"/>
</dbReference>
<keyword evidence="14 16" id="KW-0472">Membrane</keyword>
<reference evidence="21" key="1">
    <citation type="submission" date="2020-10" db="EMBL/GenBank/DDBJ databases">
        <authorList>
            <person name="Gilroy R."/>
        </authorList>
    </citation>
    <scope>NUCLEOTIDE SEQUENCE</scope>
    <source>
        <strain evidence="21">ChiGjej2B2-16831</strain>
    </source>
</reference>
<dbReference type="Pfam" id="PF02518">
    <property type="entry name" value="HATPase_c"/>
    <property type="match status" value="1"/>
</dbReference>
<dbReference type="PROSITE" id="PS50109">
    <property type="entry name" value="HIS_KIN"/>
    <property type="match status" value="1"/>
</dbReference>
<dbReference type="PANTHER" id="PTHR42878:SF7">
    <property type="entry name" value="SENSOR HISTIDINE KINASE GLRK"/>
    <property type="match status" value="1"/>
</dbReference>
<dbReference type="Gene3D" id="6.10.340.10">
    <property type="match status" value="1"/>
</dbReference>
<dbReference type="SMART" id="SM00387">
    <property type="entry name" value="HATPase_c"/>
    <property type="match status" value="1"/>
</dbReference>
<dbReference type="Gene3D" id="3.30.565.10">
    <property type="entry name" value="Histidine kinase-like ATPase, C-terminal domain"/>
    <property type="match status" value="1"/>
</dbReference>
<feature type="compositionally biased region" description="Basic residues" evidence="15">
    <location>
        <begin position="628"/>
        <end position="640"/>
    </location>
</feature>
<keyword evidence="12 16" id="KW-1133">Transmembrane helix</keyword>
<evidence type="ECO:0000256" key="3">
    <source>
        <dbReference type="ARBA" id="ARBA00004236"/>
    </source>
</evidence>
<dbReference type="InterPro" id="IPR003660">
    <property type="entry name" value="HAMP_dom"/>
</dbReference>
<feature type="domain" description="Histidine kinase" evidence="17">
    <location>
        <begin position="373"/>
        <end position="587"/>
    </location>
</feature>
<evidence type="ECO:0000256" key="6">
    <source>
        <dbReference type="ARBA" id="ARBA00022553"/>
    </source>
</evidence>
<dbReference type="GO" id="GO:0000156">
    <property type="term" value="F:phosphorelay response regulator activity"/>
    <property type="evidence" value="ECO:0007669"/>
    <property type="project" value="TreeGrafter"/>
</dbReference>
<keyword evidence="5" id="KW-1003">Cell membrane</keyword>
<dbReference type="Proteomes" id="UP000824128">
    <property type="component" value="Unassembled WGS sequence"/>
</dbReference>
<dbReference type="AlphaFoldDB" id="A0A9D1N4G3"/>
<keyword evidence="11" id="KW-0067">ATP-binding</keyword>
<sequence>MNPVRSVFFWRVLIILIIALLLANVVSLAAYAYIGRNTYLSIEMDNLEPEAEITRQIYDEYRKGNLSEDGFTRLIDKQTIASQSAVLIADELGKTLIASYIGSDVEVADFGVYFDAEKQNVLRGQTVKSDDLVLLNGESAISVGVPIRDESGRVTGGIFIIKQIKRIQSAYSRLNDVLALTILFVFPLIMVVGAYSTNRVSRPLSAMANVAIAMSKGDFDVRADETAAGEVGILARALNTLCGNLSQTIYQLQSEKRQLNHILSSFTDGVAAVDRLGCLTHYNPALKNMFGAVEVNTPMDLVPDEAVWHAFQDVFDTREPQTMHYEMPGERKLWISIVPVVAEDGECTGVVGLFKDVTEFERLEQTRRDYVANVSHELRTPLTAVRGLLEPLADGMVQDEQTRQRYYHVMLHEVVRLSRLITDLLQLSRLQSGTEYMEVGAVDVSELLAEIHQNYLHEASQRGIRLVLDADDLPYAMTDRDRIEQILVILIDNAMRYTPKDGTITLSATAGDVIVVSVSDTGCGIAAADLPHLFERFYKVDKSRKEGGTGLGLSIAKQIIDKLGERIYVESTPGEGTSFHFTLKRYVSNAIALGPSSSNVIYTSGDDAPAAPADADSEDAPYEVIAPRHPRGRGAKRRQQ</sequence>
<dbReference type="PROSITE" id="PS50885">
    <property type="entry name" value="HAMP"/>
    <property type="match status" value="1"/>
</dbReference>
<keyword evidence="13" id="KW-0902">Two-component regulatory system</keyword>
<dbReference type="EC" id="2.7.13.3" evidence="4"/>
<dbReference type="InterPro" id="IPR036097">
    <property type="entry name" value="HisK_dim/P_sf"/>
</dbReference>
<evidence type="ECO:0000256" key="10">
    <source>
        <dbReference type="ARBA" id="ARBA00022777"/>
    </source>
</evidence>
<dbReference type="InterPro" id="IPR004358">
    <property type="entry name" value="Sig_transdc_His_kin-like_C"/>
</dbReference>
<evidence type="ECO:0000313" key="22">
    <source>
        <dbReference type="Proteomes" id="UP000824128"/>
    </source>
</evidence>
<evidence type="ECO:0000256" key="14">
    <source>
        <dbReference type="ARBA" id="ARBA00023136"/>
    </source>
</evidence>
<dbReference type="SMART" id="SM00388">
    <property type="entry name" value="HisKA"/>
    <property type="match status" value="1"/>
</dbReference>